<feature type="domain" description="Mannosyl-glycoprotein endo-beta-N-acetylglucosamidase-like" evidence="1">
    <location>
        <begin position="121"/>
        <end position="229"/>
    </location>
</feature>
<dbReference type="Gene3D" id="1.10.530.10">
    <property type="match status" value="1"/>
</dbReference>
<keyword evidence="3" id="KW-1185">Reference proteome</keyword>
<accession>A0ABV4AKQ2</accession>
<proteinExistence type="predicted"/>
<gene>
    <name evidence="2" type="ORF">AB5I84_12545</name>
</gene>
<reference evidence="2 3" key="1">
    <citation type="submission" date="2024-07" db="EMBL/GenBank/DDBJ databases">
        <authorList>
            <person name="Ren Q."/>
        </authorList>
    </citation>
    <scope>NUCLEOTIDE SEQUENCE [LARGE SCALE GENOMIC DNA]</scope>
    <source>
        <strain evidence="2 3">REN37</strain>
    </source>
</reference>
<dbReference type="EMBL" id="JBGCUO010000002">
    <property type="protein sequence ID" value="MEY1662982.1"/>
    <property type="molecule type" value="Genomic_DNA"/>
</dbReference>
<organism evidence="2 3">
    <name type="scientific">Isoalcanivorax beigongshangi</name>
    <dbReference type="NCBI Taxonomy" id="3238810"/>
    <lineage>
        <taxon>Bacteria</taxon>
        <taxon>Pseudomonadati</taxon>
        <taxon>Pseudomonadota</taxon>
        <taxon>Gammaproteobacteria</taxon>
        <taxon>Oceanospirillales</taxon>
        <taxon>Alcanivoracaceae</taxon>
        <taxon>Isoalcanivorax</taxon>
    </lineage>
</organism>
<sequence length="261" mass="28909">MTLLLSRALALLLAAALVLTWALLPIVLHRASLAPPPPATEPVAPPTDAVALRKSQFIEQMLPAIQANNAALHHQRSQLEALAARHARGKRLRRHELTQLQQWGEAYRLELPDSGPNSEWFAALLQRLDIIPASLALAQSALESGWGQSRFALEGNNFFGQWCFSPGCGMVPAQRPAGAHYEVERFPSRDEAVRRYMLNLNSHPGYAELRAQRAALRAAGEPLSGRQLAEGLSRYAEIGADYVTQIRLVIRANHFEDYPDF</sequence>
<evidence type="ECO:0000259" key="1">
    <source>
        <dbReference type="Pfam" id="PF01832"/>
    </source>
</evidence>
<dbReference type="Proteomes" id="UP001562065">
    <property type="component" value="Unassembled WGS sequence"/>
</dbReference>
<name>A0ABV4AKQ2_9GAMM</name>
<dbReference type="PANTHER" id="PTHR40572">
    <property type="entry name" value="PROTEIN BAX"/>
    <property type="match status" value="1"/>
</dbReference>
<dbReference type="PANTHER" id="PTHR40572:SF1">
    <property type="entry name" value="PROTEIN BAX"/>
    <property type="match status" value="1"/>
</dbReference>
<comment type="caution">
    <text evidence="2">The sequence shown here is derived from an EMBL/GenBank/DDBJ whole genome shotgun (WGS) entry which is preliminary data.</text>
</comment>
<dbReference type="RefSeq" id="WP_369456252.1">
    <property type="nucleotide sequence ID" value="NZ_JBGCUO010000002.1"/>
</dbReference>
<evidence type="ECO:0000313" key="3">
    <source>
        <dbReference type="Proteomes" id="UP001562065"/>
    </source>
</evidence>
<dbReference type="InterPro" id="IPR053195">
    <property type="entry name" value="Bax-like"/>
</dbReference>
<protein>
    <submittedName>
        <fullName evidence="2">Glucosaminidase domain-containing protein</fullName>
    </submittedName>
</protein>
<dbReference type="Pfam" id="PF01832">
    <property type="entry name" value="Glucosaminidase"/>
    <property type="match status" value="1"/>
</dbReference>
<dbReference type="InterPro" id="IPR002901">
    <property type="entry name" value="MGlyc_endo_b_GlcNAc-like_dom"/>
</dbReference>
<evidence type="ECO:0000313" key="2">
    <source>
        <dbReference type="EMBL" id="MEY1662982.1"/>
    </source>
</evidence>